<keyword evidence="4" id="KW-0862">Zinc</keyword>
<keyword evidence="3 5" id="KW-0863">Zinc-finger</keyword>
<protein>
    <submittedName>
        <fullName evidence="8">Zinc finger protein-likeNoc</fullName>
    </submittedName>
</protein>
<feature type="compositionally biased region" description="Low complexity" evidence="6">
    <location>
        <begin position="234"/>
        <end position="272"/>
    </location>
</feature>
<dbReference type="OrthoDB" id="10054079at2759"/>
<evidence type="ECO:0000313" key="8">
    <source>
        <dbReference type="EMBL" id="ODM95502.1"/>
    </source>
</evidence>
<dbReference type="Proteomes" id="UP000094527">
    <property type="component" value="Unassembled WGS sequence"/>
</dbReference>
<dbReference type="PROSITE" id="PS50157">
    <property type="entry name" value="ZINC_FINGER_C2H2_2"/>
    <property type="match status" value="1"/>
</dbReference>
<evidence type="ECO:0000259" key="7">
    <source>
        <dbReference type="PROSITE" id="PS50157"/>
    </source>
</evidence>
<dbReference type="Gene3D" id="3.30.160.60">
    <property type="entry name" value="Classic Zinc Finger"/>
    <property type="match status" value="1"/>
</dbReference>
<evidence type="ECO:0000256" key="5">
    <source>
        <dbReference type="PROSITE-ProRule" id="PRU00042"/>
    </source>
</evidence>
<reference evidence="8 9" key="1">
    <citation type="journal article" date="2016" name="Genome Biol. Evol.">
        <title>Gene Family Evolution Reflects Adaptation to Soil Environmental Stressors in the Genome of the Collembolan Orchesella cincta.</title>
        <authorList>
            <person name="Faddeeva-Vakhrusheva A."/>
            <person name="Derks M.F."/>
            <person name="Anvar S.Y."/>
            <person name="Agamennone V."/>
            <person name="Suring W."/>
            <person name="Smit S."/>
            <person name="van Straalen N.M."/>
            <person name="Roelofs D."/>
        </authorList>
    </citation>
    <scope>NUCLEOTIDE SEQUENCE [LARGE SCALE GENOMIC DNA]</scope>
    <source>
        <tissue evidence="8">Mixed pool</tissue>
    </source>
</reference>
<evidence type="ECO:0000256" key="1">
    <source>
        <dbReference type="ARBA" id="ARBA00010144"/>
    </source>
</evidence>
<organism evidence="8 9">
    <name type="scientific">Orchesella cincta</name>
    <name type="common">Springtail</name>
    <name type="synonym">Podura cincta</name>
    <dbReference type="NCBI Taxonomy" id="48709"/>
    <lineage>
        <taxon>Eukaryota</taxon>
        <taxon>Metazoa</taxon>
        <taxon>Ecdysozoa</taxon>
        <taxon>Arthropoda</taxon>
        <taxon>Hexapoda</taxon>
        <taxon>Collembola</taxon>
        <taxon>Entomobryomorpha</taxon>
        <taxon>Entomobryoidea</taxon>
        <taxon>Orchesellidae</taxon>
        <taxon>Orchesellinae</taxon>
        <taxon>Orchesella</taxon>
    </lineage>
</organism>
<feature type="compositionally biased region" description="Low complexity" evidence="6">
    <location>
        <begin position="52"/>
        <end position="75"/>
    </location>
</feature>
<evidence type="ECO:0000256" key="4">
    <source>
        <dbReference type="ARBA" id="ARBA00022833"/>
    </source>
</evidence>
<dbReference type="InterPro" id="IPR013087">
    <property type="entry name" value="Znf_C2H2_type"/>
</dbReference>
<evidence type="ECO:0000313" key="9">
    <source>
        <dbReference type="Proteomes" id="UP000094527"/>
    </source>
</evidence>
<proteinExistence type="inferred from homology"/>
<dbReference type="GO" id="GO:0005634">
    <property type="term" value="C:nucleus"/>
    <property type="evidence" value="ECO:0007669"/>
    <property type="project" value="TreeGrafter"/>
</dbReference>
<dbReference type="GO" id="GO:0008270">
    <property type="term" value="F:zinc ion binding"/>
    <property type="evidence" value="ECO:0007669"/>
    <property type="project" value="UniProtKB-KW"/>
</dbReference>
<accession>A0A1D2MRF4</accession>
<feature type="compositionally biased region" description="Low complexity" evidence="6">
    <location>
        <begin position="551"/>
        <end position="569"/>
    </location>
</feature>
<evidence type="ECO:0000256" key="2">
    <source>
        <dbReference type="ARBA" id="ARBA00022723"/>
    </source>
</evidence>
<feature type="domain" description="C2H2-type" evidence="7">
    <location>
        <begin position="523"/>
        <end position="556"/>
    </location>
</feature>
<dbReference type="AlphaFoldDB" id="A0A1D2MRF4"/>
<dbReference type="EMBL" id="LJIJ01000663">
    <property type="protein sequence ID" value="ODM95502.1"/>
    <property type="molecule type" value="Genomic_DNA"/>
</dbReference>
<comment type="similarity">
    <text evidence="1">Belongs to the Elbow/Noc family.</text>
</comment>
<feature type="compositionally biased region" description="Basic residues" evidence="6">
    <location>
        <begin position="213"/>
        <end position="222"/>
    </location>
</feature>
<dbReference type="OMA" id="SSFPMVY"/>
<feature type="compositionally biased region" description="Low complexity" evidence="6">
    <location>
        <begin position="130"/>
        <end position="139"/>
    </location>
</feature>
<evidence type="ECO:0000256" key="3">
    <source>
        <dbReference type="ARBA" id="ARBA00022771"/>
    </source>
</evidence>
<comment type="caution">
    <text evidence="8">The sequence shown here is derived from an EMBL/GenBank/DDBJ whole genome shotgun (WGS) entry which is preliminary data.</text>
</comment>
<feature type="compositionally biased region" description="Low complexity" evidence="6">
    <location>
        <begin position="97"/>
        <end position="123"/>
    </location>
</feature>
<dbReference type="GO" id="GO:0045892">
    <property type="term" value="P:negative regulation of DNA-templated transcription"/>
    <property type="evidence" value="ECO:0007669"/>
    <property type="project" value="TreeGrafter"/>
</dbReference>
<keyword evidence="9" id="KW-1185">Reference proteome</keyword>
<dbReference type="PANTHER" id="PTHR12522:SF4">
    <property type="entry name" value="ZINC FINGER PROTEIN ELBOW"/>
    <property type="match status" value="1"/>
</dbReference>
<feature type="region of interest" description="Disordered" evidence="6">
    <location>
        <begin position="50"/>
        <end position="292"/>
    </location>
</feature>
<feature type="region of interest" description="Disordered" evidence="6">
    <location>
        <begin position="551"/>
        <end position="574"/>
    </location>
</feature>
<keyword evidence="2" id="KW-0479">Metal-binding</keyword>
<dbReference type="InterPro" id="IPR051520">
    <property type="entry name" value="Elbow/Noc_ZnFinger"/>
</dbReference>
<dbReference type="PANTHER" id="PTHR12522">
    <property type="entry name" value="ZINC-FINGER PROTEIN NOLZ1-RELATED"/>
    <property type="match status" value="1"/>
</dbReference>
<gene>
    <name evidence="8" type="ORF">Ocin01_11179</name>
</gene>
<feature type="compositionally biased region" description="Polar residues" evidence="6">
    <location>
        <begin position="140"/>
        <end position="159"/>
    </location>
</feature>
<evidence type="ECO:0000256" key="6">
    <source>
        <dbReference type="SAM" id="MobiDB-lite"/>
    </source>
</evidence>
<name>A0A1D2MRF4_ORCCI</name>
<sequence>MVILEGHNMLGVNSPNQYLQPDYLSPLPTTLDAKKSPLALLVQTCSQIGADPPSSKSLLHPSPLSSSDSTSSLSSSGGGGGQKRKASTSSDSGGGMSYKSLSSDSSNDSRPRSSGSTSSTCSSAKQPRLSSNMNTSSNSQTARRSASPNGKVSPKYTTHNNNNNNNNNDSPTGHKDIHYSHSKIRKLSGQSMSSETSEKNRNRSSPPNQNQQHHNHHNHHHNSSSVIVPQGKHSGSSSVGSRSPNPEKSSKSSEVVNTSSSSSSKHTNNNSSPKPPPTTTSSSSHHDQGQSPIIRSGLDVLQGKDLPKMSSGFGAFGYPPGFDPTNPAFRLPFLSSAHAAAAAHHAHLLGYPPMPSAGGPPGSSPYLAYSRVKSASGVESIVPVCKDPYCTGCQYSPGAGGMPPVSSASSSSAMNGLMAAAAAAAAANGAGGPSVCPAGCAQCDHQKFPLIPPSATSGPYASIPGFPPGISHAALAAAAAGYPQSFLSHPHAVAAAAMMQQQQQAAAAHSAAAAQQQNAQRPYICNWIVADSYCGKRFPSSEELLQHLRTHTNSSSAQAQATSAPTGSTDTASITSNNTSAALALAHAHAAAMQHPSSAAQMYSNALLNQSAIAAAMHRNYPTPPLSPHSAARYNPYAAAVAAASGKPPGSMQPHPSQHPALAGYYPSPYSIYGQRIG</sequence>